<dbReference type="EMBL" id="JAHCVI010000003">
    <property type="protein sequence ID" value="KAG7286938.1"/>
    <property type="molecule type" value="Genomic_DNA"/>
</dbReference>
<organism evidence="2 3">
    <name type="scientific">Staphylotrichum longicolle</name>
    <dbReference type="NCBI Taxonomy" id="669026"/>
    <lineage>
        <taxon>Eukaryota</taxon>
        <taxon>Fungi</taxon>
        <taxon>Dikarya</taxon>
        <taxon>Ascomycota</taxon>
        <taxon>Pezizomycotina</taxon>
        <taxon>Sordariomycetes</taxon>
        <taxon>Sordariomycetidae</taxon>
        <taxon>Sordariales</taxon>
        <taxon>Chaetomiaceae</taxon>
        <taxon>Staphylotrichum</taxon>
    </lineage>
</organism>
<name>A0AAD4HZK6_9PEZI</name>
<comment type="caution">
    <text evidence="2">The sequence shown here is derived from an EMBL/GenBank/DDBJ whole genome shotgun (WGS) entry which is preliminary data.</text>
</comment>
<dbReference type="AlphaFoldDB" id="A0AAD4HZK6"/>
<accession>A0AAD4HZK6</accession>
<keyword evidence="3" id="KW-1185">Reference proteome</keyword>
<sequence>MRLIHHLLWAVALPATCGRLPIVASAPTITSIPATKRFLACQLREPPWPKYEASQILAALDKYQIAHWGFVIFRCTYASEEKWDKFLAHLRELAQEYFQYETGPTRNLHETMAWTVIEDAEMLDGADILQTSRIFDEWVTKGNLGKGLQEMRGSRFNAEWHYSPRYTYFLHVDEESLESVVDDEKRLAPGGYFCTVVRAENVLIWEKELLTGQSYDSGIDNGELDDESLRDHRKRVRVDDLMSLYGVLQEEINVWYRIYYIDPEEEIGCYLSYA</sequence>
<reference evidence="2" key="1">
    <citation type="submission" date="2023-02" db="EMBL/GenBank/DDBJ databases">
        <authorList>
            <person name="Palmer J.M."/>
        </authorList>
    </citation>
    <scope>NUCLEOTIDE SEQUENCE</scope>
    <source>
        <strain evidence="2">FW57</strain>
    </source>
</reference>
<feature type="chain" id="PRO_5041953950" evidence="1">
    <location>
        <begin position="20"/>
        <end position="274"/>
    </location>
</feature>
<evidence type="ECO:0000313" key="2">
    <source>
        <dbReference type="EMBL" id="KAG7286938.1"/>
    </source>
</evidence>
<proteinExistence type="predicted"/>
<keyword evidence="1" id="KW-0732">Signal</keyword>
<evidence type="ECO:0000313" key="3">
    <source>
        <dbReference type="Proteomes" id="UP001197093"/>
    </source>
</evidence>
<dbReference type="Proteomes" id="UP001197093">
    <property type="component" value="Unassembled WGS sequence"/>
</dbReference>
<evidence type="ECO:0000256" key="1">
    <source>
        <dbReference type="SAM" id="SignalP"/>
    </source>
</evidence>
<protein>
    <submittedName>
        <fullName evidence="2">Uncharacterized protein</fullName>
    </submittedName>
</protein>
<feature type="signal peptide" evidence="1">
    <location>
        <begin position="1"/>
        <end position="19"/>
    </location>
</feature>
<gene>
    <name evidence="2" type="ORF">NEMBOFW57_006438</name>
</gene>